<gene>
    <name evidence="11" type="ORF">FHP08_00555</name>
</gene>
<evidence type="ECO:0000256" key="6">
    <source>
        <dbReference type="ARBA" id="ARBA00022989"/>
    </source>
</evidence>
<feature type="transmembrane region" description="Helical" evidence="9">
    <location>
        <begin position="263"/>
        <end position="284"/>
    </location>
</feature>
<dbReference type="Gene3D" id="3.30.565.10">
    <property type="entry name" value="Histidine kinase-like ATPase, C-terminal domain"/>
    <property type="match status" value="1"/>
</dbReference>
<evidence type="ECO:0000256" key="2">
    <source>
        <dbReference type="ARBA" id="ARBA00022475"/>
    </source>
</evidence>
<dbReference type="Pfam" id="PF02518">
    <property type="entry name" value="HATPase_c"/>
    <property type="match status" value="1"/>
</dbReference>
<evidence type="ECO:0000313" key="12">
    <source>
        <dbReference type="Proteomes" id="UP000321548"/>
    </source>
</evidence>
<evidence type="ECO:0000256" key="5">
    <source>
        <dbReference type="ARBA" id="ARBA00022777"/>
    </source>
</evidence>
<feature type="transmembrane region" description="Helical" evidence="9">
    <location>
        <begin position="212"/>
        <end position="229"/>
    </location>
</feature>
<sequence>MRTSSPRASPGAKLLCVALAGLLVCVAAVFWSTQQPWLGLRLVLGSGGPVVEAVSPDGPAASLAPGAALRSVGPIALEADDLIEEPDFFRYYERMQRFFARQSALHQQLSGAPVALTVADAGGATSEVLLPPAESRPIADLPPSFWFQLACGLASLLIGAWVWVLRPTNWGARMFALTGALFLVSVASAAVYSSRELALDGGAFRLLSGLNHTGSLGFGMALIAMFLCYPKRIVAPRTLLLIPAVFVPWLAADLLQLAPDQHWGIRAPILLMVVIAFACAATQWRLTRSDPRARGALRWMSLSATLGCWLFVITIVLSKLFGWLPPLDQAYAFGFFLIIYVGTALGLRRYRLFELDRWAFRVLLWIGGALALLALDAMLVLSLRLAPAPSLGVAVLIVGLLYLPVRNHLWKRMVDRRRLADDELFQAVMQVAFTSSPDERAQAWRALVQRMFDPLEVETIGPGQPAGRAKAAQADAASSDAPAILSDGLAMRLPPVAASPALLVRYPWQGRQLFGVEQAKLAGQVVALMRHADASRDAYERGVAEERLRLARDLHDDLGARLLASLKRPDLESTRRTIREAIAEMRTVVAGLSSESEDLGACIASLRHETASRLDTSGIELDWPLTDGVDGLRVDYRICKNLSSMHRELVSNVLRHSQADRLAVSIELKDGRLVSRIRDNGVGGVEAQGDGSFGLRNLRRRIDELQGSVSVRDAAPGTLVEIEVPIATAGGRP</sequence>
<proteinExistence type="predicted"/>
<dbReference type="InterPro" id="IPR003594">
    <property type="entry name" value="HATPase_dom"/>
</dbReference>
<dbReference type="Proteomes" id="UP000321548">
    <property type="component" value="Unassembled WGS sequence"/>
</dbReference>
<accession>A0A5C8P4R9</accession>
<dbReference type="CDD" id="cd16917">
    <property type="entry name" value="HATPase_UhpB-NarQ-NarX-like"/>
    <property type="match status" value="1"/>
</dbReference>
<feature type="transmembrane region" description="Helical" evidence="9">
    <location>
        <begin position="296"/>
        <end position="317"/>
    </location>
</feature>
<feature type="transmembrane region" description="Helical" evidence="9">
    <location>
        <begin position="145"/>
        <end position="165"/>
    </location>
</feature>
<evidence type="ECO:0000256" key="4">
    <source>
        <dbReference type="ARBA" id="ARBA00022692"/>
    </source>
</evidence>
<dbReference type="SUPFAM" id="SSF55874">
    <property type="entry name" value="ATPase domain of HSP90 chaperone/DNA topoisomerase II/histidine kinase"/>
    <property type="match status" value="1"/>
</dbReference>
<feature type="transmembrane region" description="Helical" evidence="9">
    <location>
        <begin position="385"/>
        <end position="403"/>
    </location>
</feature>
<dbReference type="AlphaFoldDB" id="A0A5C8P4R9"/>
<evidence type="ECO:0000256" key="1">
    <source>
        <dbReference type="ARBA" id="ARBA00004651"/>
    </source>
</evidence>
<evidence type="ECO:0000256" key="3">
    <source>
        <dbReference type="ARBA" id="ARBA00022679"/>
    </source>
</evidence>
<evidence type="ECO:0000256" key="8">
    <source>
        <dbReference type="ARBA" id="ARBA00023136"/>
    </source>
</evidence>
<organism evidence="11 12">
    <name type="scientific">Zeimonas arvi</name>
    <dbReference type="NCBI Taxonomy" id="2498847"/>
    <lineage>
        <taxon>Bacteria</taxon>
        <taxon>Pseudomonadati</taxon>
        <taxon>Pseudomonadota</taxon>
        <taxon>Betaproteobacteria</taxon>
        <taxon>Burkholderiales</taxon>
        <taxon>Burkholderiaceae</taxon>
        <taxon>Zeimonas</taxon>
    </lineage>
</organism>
<keyword evidence="2" id="KW-1003">Cell membrane</keyword>
<feature type="transmembrane region" description="Helical" evidence="9">
    <location>
        <begin position="172"/>
        <end position="192"/>
    </location>
</feature>
<dbReference type="GO" id="GO:0000160">
    <property type="term" value="P:phosphorelay signal transduction system"/>
    <property type="evidence" value="ECO:0007669"/>
    <property type="project" value="UniProtKB-KW"/>
</dbReference>
<keyword evidence="8 9" id="KW-0472">Membrane</keyword>
<evidence type="ECO:0000256" key="9">
    <source>
        <dbReference type="SAM" id="Phobius"/>
    </source>
</evidence>
<keyword evidence="3" id="KW-0808">Transferase</keyword>
<dbReference type="OrthoDB" id="2514702at2"/>
<dbReference type="InterPro" id="IPR036890">
    <property type="entry name" value="HATPase_C_sf"/>
</dbReference>
<name>A0A5C8P4R9_9BURK</name>
<feature type="transmembrane region" description="Helical" evidence="9">
    <location>
        <begin position="238"/>
        <end position="257"/>
    </location>
</feature>
<dbReference type="EMBL" id="VDUY01000001">
    <property type="protein sequence ID" value="TXL68225.1"/>
    <property type="molecule type" value="Genomic_DNA"/>
</dbReference>
<feature type="domain" description="Histidine kinase/HSP90-like ATPase" evidence="10">
    <location>
        <begin position="642"/>
        <end position="726"/>
    </location>
</feature>
<feature type="transmembrane region" description="Helical" evidence="9">
    <location>
        <begin position="359"/>
        <end position="379"/>
    </location>
</feature>
<keyword evidence="4 9" id="KW-0812">Transmembrane</keyword>
<evidence type="ECO:0000259" key="10">
    <source>
        <dbReference type="Pfam" id="PF02518"/>
    </source>
</evidence>
<keyword evidence="6 9" id="KW-1133">Transmembrane helix</keyword>
<dbReference type="PANTHER" id="PTHR24421">
    <property type="entry name" value="NITRATE/NITRITE SENSOR PROTEIN NARX-RELATED"/>
    <property type="match status" value="1"/>
</dbReference>
<dbReference type="GO" id="GO:0016301">
    <property type="term" value="F:kinase activity"/>
    <property type="evidence" value="ECO:0007669"/>
    <property type="project" value="UniProtKB-KW"/>
</dbReference>
<comment type="caution">
    <text evidence="11">The sequence shown here is derived from an EMBL/GenBank/DDBJ whole genome shotgun (WGS) entry which is preliminary data.</text>
</comment>
<dbReference type="GO" id="GO:0005886">
    <property type="term" value="C:plasma membrane"/>
    <property type="evidence" value="ECO:0007669"/>
    <property type="project" value="UniProtKB-SubCell"/>
</dbReference>
<protein>
    <submittedName>
        <fullName evidence="11">ATPase</fullName>
    </submittedName>
</protein>
<keyword evidence="12" id="KW-1185">Reference proteome</keyword>
<evidence type="ECO:0000313" key="11">
    <source>
        <dbReference type="EMBL" id="TXL68225.1"/>
    </source>
</evidence>
<keyword evidence="7" id="KW-0902">Two-component regulatory system</keyword>
<dbReference type="InterPro" id="IPR050482">
    <property type="entry name" value="Sensor_HK_TwoCompSys"/>
</dbReference>
<feature type="transmembrane region" description="Helical" evidence="9">
    <location>
        <begin position="12"/>
        <end position="31"/>
    </location>
</feature>
<evidence type="ECO:0000256" key="7">
    <source>
        <dbReference type="ARBA" id="ARBA00023012"/>
    </source>
</evidence>
<reference evidence="11 12" key="1">
    <citation type="submission" date="2019-06" db="EMBL/GenBank/DDBJ databases">
        <title>Quisquiliibacterium sp. nov., isolated from a maize field.</title>
        <authorList>
            <person name="Lin S.-Y."/>
            <person name="Tsai C.-F."/>
            <person name="Young C.-C."/>
        </authorList>
    </citation>
    <scope>NUCLEOTIDE SEQUENCE [LARGE SCALE GENOMIC DNA]</scope>
    <source>
        <strain evidence="11 12">CC-CFT501</strain>
    </source>
</reference>
<dbReference type="RefSeq" id="WP_147702366.1">
    <property type="nucleotide sequence ID" value="NZ_VDUY01000001.1"/>
</dbReference>
<keyword evidence="5" id="KW-0418">Kinase</keyword>
<feature type="transmembrane region" description="Helical" evidence="9">
    <location>
        <begin position="329"/>
        <end position="347"/>
    </location>
</feature>
<dbReference type="PANTHER" id="PTHR24421:SF37">
    <property type="entry name" value="SENSOR HISTIDINE KINASE NARS"/>
    <property type="match status" value="1"/>
</dbReference>
<comment type="subcellular location">
    <subcellularLocation>
        <location evidence="1">Cell membrane</location>
        <topology evidence="1">Multi-pass membrane protein</topology>
    </subcellularLocation>
</comment>